<dbReference type="Pfam" id="PF07729">
    <property type="entry name" value="FCD"/>
    <property type="match status" value="1"/>
</dbReference>
<dbReference type="EMBL" id="RAQU01000013">
    <property type="protein sequence ID" value="RKK05578.1"/>
    <property type="molecule type" value="Genomic_DNA"/>
</dbReference>
<dbReference type="InterPro" id="IPR000524">
    <property type="entry name" value="Tscrpt_reg_HTH_GntR"/>
</dbReference>
<dbReference type="PROSITE" id="PS50949">
    <property type="entry name" value="HTH_GNTR"/>
    <property type="match status" value="1"/>
</dbReference>
<accession>A0A3A9JXN8</accession>
<dbReference type="Pfam" id="PF00392">
    <property type="entry name" value="GntR"/>
    <property type="match status" value="1"/>
</dbReference>
<dbReference type="PANTHER" id="PTHR43537">
    <property type="entry name" value="TRANSCRIPTIONAL REGULATOR, GNTR FAMILY"/>
    <property type="match status" value="1"/>
</dbReference>
<dbReference type="GO" id="GO:0003700">
    <property type="term" value="F:DNA-binding transcription factor activity"/>
    <property type="evidence" value="ECO:0007669"/>
    <property type="project" value="InterPro"/>
</dbReference>
<dbReference type="EMBL" id="RFLX01000014">
    <property type="protein sequence ID" value="RMI19964.1"/>
    <property type="molecule type" value="Genomic_DNA"/>
</dbReference>
<dbReference type="Proteomes" id="UP000274097">
    <property type="component" value="Unassembled WGS sequence"/>
</dbReference>
<keyword evidence="3" id="KW-0804">Transcription</keyword>
<dbReference type="SMART" id="SM00895">
    <property type="entry name" value="FCD"/>
    <property type="match status" value="1"/>
</dbReference>
<sequence length="234" mass="25027">MSAASRPSADALLAPIGPRLSAGEIAFCNLRQAIISLALPPGMPLSRAQLAAQLGVSQTPVREALTRLQDEGLVTVVPSASTHVARIDLDNARQAHFLRVAVELEVGQHLAATPPPDLGARLEAHLAEQESLLGQEGFALADDAFHALLYEAAEIPGLWALVRSRSGHLDRLRRLNLPGPGKMETVLAEHRHIVQAILAGDARAVEAALRQHFSATFARIPAVRAHYPDYFAPG</sequence>
<evidence type="ECO:0000256" key="2">
    <source>
        <dbReference type="ARBA" id="ARBA00023125"/>
    </source>
</evidence>
<protein>
    <submittedName>
        <fullName evidence="6">FCD domain-containing protein</fullName>
    </submittedName>
    <submittedName>
        <fullName evidence="5">GntR family transcriptional regulator</fullName>
    </submittedName>
</protein>
<comment type="caution">
    <text evidence="5">The sequence shown here is derived from an EMBL/GenBank/DDBJ whole genome shotgun (WGS) entry which is preliminary data.</text>
</comment>
<dbReference type="PANTHER" id="PTHR43537:SF45">
    <property type="entry name" value="GNTR FAMILY REGULATORY PROTEIN"/>
    <property type="match status" value="1"/>
</dbReference>
<evidence type="ECO:0000313" key="7">
    <source>
        <dbReference type="Proteomes" id="UP000274097"/>
    </source>
</evidence>
<dbReference type="OrthoDB" id="9812290at2"/>
<gene>
    <name evidence="5" type="ORF">D6Z83_03470</name>
    <name evidence="6" type="ORF">EBE87_17545</name>
</gene>
<evidence type="ECO:0000313" key="6">
    <source>
        <dbReference type="EMBL" id="RMI19964.1"/>
    </source>
</evidence>
<dbReference type="SMART" id="SM00345">
    <property type="entry name" value="HTH_GNTR"/>
    <property type="match status" value="1"/>
</dbReference>
<dbReference type="InterPro" id="IPR011711">
    <property type="entry name" value="GntR_C"/>
</dbReference>
<evidence type="ECO:0000259" key="4">
    <source>
        <dbReference type="PROSITE" id="PS50949"/>
    </source>
</evidence>
<dbReference type="GO" id="GO:0003677">
    <property type="term" value="F:DNA binding"/>
    <property type="evidence" value="ECO:0007669"/>
    <property type="project" value="UniProtKB-KW"/>
</dbReference>
<organism evidence="5 8">
    <name type="scientific">Teichococcus wenyumeiae</name>
    <dbReference type="NCBI Taxonomy" id="2478470"/>
    <lineage>
        <taxon>Bacteria</taxon>
        <taxon>Pseudomonadati</taxon>
        <taxon>Pseudomonadota</taxon>
        <taxon>Alphaproteobacteria</taxon>
        <taxon>Acetobacterales</taxon>
        <taxon>Roseomonadaceae</taxon>
        <taxon>Roseomonas</taxon>
    </lineage>
</organism>
<evidence type="ECO:0000313" key="5">
    <source>
        <dbReference type="EMBL" id="RKK05578.1"/>
    </source>
</evidence>
<dbReference type="InParanoid" id="A0A3A9JXN8"/>
<name>A0A3A9JXN8_9PROT</name>
<dbReference type="Gene3D" id="1.10.10.10">
    <property type="entry name" value="Winged helix-like DNA-binding domain superfamily/Winged helix DNA-binding domain"/>
    <property type="match status" value="1"/>
</dbReference>
<dbReference type="InterPro" id="IPR008920">
    <property type="entry name" value="TF_FadR/GntR_C"/>
</dbReference>
<keyword evidence="7" id="KW-1185">Reference proteome</keyword>
<reference evidence="5 8" key="1">
    <citation type="submission" date="2018-09" db="EMBL/GenBank/DDBJ databases">
        <title>Roseomonas sp. nov., isolated from feces of Tibetan antelopes in the Qinghai-Tibet plateau, China.</title>
        <authorList>
            <person name="Tian Z."/>
        </authorList>
    </citation>
    <scope>NUCLEOTIDE SEQUENCE [LARGE SCALE GENOMIC DNA]</scope>
    <source>
        <strain evidence="6 7">Z23</strain>
        <strain evidence="5 8">Z24</strain>
    </source>
</reference>
<feature type="domain" description="HTH gntR-type" evidence="4">
    <location>
        <begin position="20"/>
        <end position="87"/>
    </location>
</feature>
<proteinExistence type="predicted"/>
<dbReference type="SUPFAM" id="SSF46785">
    <property type="entry name" value="Winged helix' DNA-binding domain"/>
    <property type="match status" value="1"/>
</dbReference>
<dbReference type="SUPFAM" id="SSF48008">
    <property type="entry name" value="GntR ligand-binding domain-like"/>
    <property type="match status" value="1"/>
</dbReference>
<dbReference type="CDD" id="cd07377">
    <property type="entry name" value="WHTH_GntR"/>
    <property type="match status" value="1"/>
</dbReference>
<evidence type="ECO:0000256" key="1">
    <source>
        <dbReference type="ARBA" id="ARBA00023015"/>
    </source>
</evidence>
<dbReference type="Gene3D" id="1.20.120.530">
    <property type="entry name" value="GntR ligand-binding domain-like"/>
    <property type="match status" value="1"/>
</dbReference>
<dbReference type="Proteomes" id="UP000278036">
    <property type="component" value="Unassembled WGS sequence"/>
</dbReference>
<keyword evidence="1" id="KW-0805">Transcription regulation</keyword>
<keyword evidence="2" id="KW-0238">DNA-binding</keyword>
<dbReference type="AlphaFoldDB" id="A0A3A9JXN8"/>
<dbReference type="InterPro" id="IPR036388">
    <property type="entry name" value="WH-like_DNA-bd_sf"/>
</dbReference>
<dbReference type="RefSeq" id="WP_120636938.1">
    <property type="nucleotide sequence ID" value="NZ_RAQU01000013.1"/>
</dbReference>
<dbReference type="InterPro" id="IPR036390">
    <property type="entry name" value="WH_DNA-bd_sf"/>
</dbReference>
<evidence type="ECO:0000256" key="3">
    <source>
        <dbReference type="ARBA" id="ARBA00023163"/>
    </source>
</evidence>
<evidence type="ECO:0000313" key="8">
    <source>
        <dbReference type="Proteomes" id="UP000278036"/>
    </source>
</evidence>